<proteinExistence type="predicted"/>
<accession>A0ABY8TKV1</accession>
<dbReference type="Proteomes" id="UP001244341">
    <property type="component" value="Chromosome 1b"/>
</dbReference>
<evidence type="ECO:0000256" key="2">
    <source>
        <dbReference type="SAM" id="Phobius"/>
    </source>
</evidence>
<evidence type="ECO:0000313" key="3">
    <source>
        <dbReference type="EMBL" id="WIA08931.1"/>
    </source>
</evidence>
<protein>
    <submittedName>
        <fullName evidence="3">Uncharacterized protein</fullName>
    </submittedName>
</protein>
<keyword evidence="2" id="KW-0472">Membrane</keyword>
<keyword evidence="4" id="KW-1185">Reference proteome</keyword>
<organism evidence="3 4">
    <name type="scientific">Tetradesmus obliquus</name>
    <name type="common">Green alga</name>
    <name type="synonym">Acutodesmus obliquus</name>
    <dbReference type="NCBI Taxonomy" id="3088"/>
    <lineage>
        <taxon>Eukaryota</taxon>
        <taxon>Viridiplantae</taxon>
        <taxon>Chlorophyta</taxon>
        <taxon>core chlorophytes</taxon>
        <taxon>Chlorophyceae</taxon>
        <taxon>CS clade</taxon>
        <taxon>Sphaeropleales</taxon>
        <taxon>Scenedesmaceae</taxon>
        <taxon>Tetradesmus</taxon>
    </lineage>
</organism>
<reference evidence="3 4" key="1">
    <citation type="submission" date="2023-05" db="EMBL/GenBank/DDBJ databases">
        <title>A 100% complete, gapless, phased diploid assembly of the Scenedesmus obliquus UTEX 3031 genome.</title>
        <authorList>
            <person name="Biondi T.C."/>
            <person name="Hanschen E.R."/>
            <person name="Kwon T."/>
            <person name="Eng W."/>
            <person name="Kruse C.P.S."/>
            <person name="Koehler S.I."/>
            <person name="Kunde Y."/>
            <person name="Gleasner C.D."/>
            <person name="You Mak K.T."/>
            <person name="Polle J."/>
            <person name="Hovde B.T."/>
            <person name="Starkenburg S.R."/>
        </authorList>
    </citation>
    <scope>NUCLEOTIDE SEQUENCE [LARGE SCALE GENOMIC DNA]</scope>
    <source>
        <strain evidence="3 4">DOE0152z</strain>
    </source>
</reference>
<sequence>MEPLRTQRQFGGLSTVGALAAAALALGFVANRLRKKGQEMGYNYYIPGRNDPFMKDVMKNVNTVQMDELSPEIIAAARARRSRERANHRLDLEEVELPENHPWATRKPMSQEQEAAIQARLQVKPRSSRGGPPAGDTRPRIARQPGQ</sequence>
<evidence type="ECO:0000313" key="4">
    <source>
        <dbReference type="Proteomes" id="UP001244341"/>
    </source>
</evidence>
<evidence type="ECO:0000256" key="1">
    <source>
        <dbReference type="SAM" id="MobiDB-lite"/>
    </source>
</evidence>
<keyword evidence="2" id="KW-0812">Transmembrane</keyword>
<feature type="region of interest" description="Disordered" evidence="1">
    <location>
        <begin position="83"/>
        <end position="147"/>
    </location>
</feature>
<dbReference type="EMBL" id="CP126208">
    <property type="protein sequence ID" value="WIA08931.1"/>
    <property type="molecule type" value="Genomic_DNA"/>
</dbReference>
<name>A0ABY8TKV1_TETOB</name>
<gene>
    <name evidence="3" type="ORF">OEZ85_008348</name>
</gene>
<feature type="transmembrane region" description="Helical" evidence="2">
    <location>
        <begin position="12"/>
        <end position="30"/>
    </location>
</feature>
<keyword evidence="2" id="KW-1133">Transmembrane helix</keyword>